<sequence length="109" mass="12713">MEDTFLSKQTREKLSNLLPDDSIIEKTMCRQIDDDDENLPLNYYINNDLHRQIGREEFCLATGLRFGVENREENNTQANFPFRRRVFLSHLDWQPITGIDIANAIVGPT</sequence>
<dbReference type="AlphaFoldDB" id="A0A699JEA6"/>
<dbReference type="EMBL" id="BKCJ010399022">
    <property type="protein sequence ID" value="GFA28999.1"/>
    <property type="molecule type" value="Genomic_DNA"/>
</dbReference>
<feature type="non-terminal residue" evidence="1">
    <location>
        <position position="109"/>
    </location>
</feature>
<organism evidence="1">
    <name type="scientific">Tanacetum cinerariifolium</name>
    <name type="common">Dalmatian daisy</name>
    <name type="synonym">Chrysanthemum cinerariifolium</name>
    <dbReference type="NCBI Taxonomy" id="118510"/>
    <lineage>
        <taxon>Eukaryota</taxon>
        <taxon>Viridiplantae</taxon>
        <taxon>Streptophyta</taxon>
        <taxon>Embryophyta</taxon>
        <taxon>Tracheophyta</taxon>
        <taxon>Spermatophyta</taxon>
        <taxon>Magnoliopsida</taxon>
        <taxon>eudicotyledons</taxon>
        <taxon>Gunneridae</taxon>
        <taxon>Pentapetalae</taxon>
        <taxon>asterids</taxon>
        <taxon>campanulids</taxon>
        <taxon>Asterales</taxon>
        <taxon>Asteraceae</taxon>
        <taxon>Asteroideae</taxon>
        <taxon>Anthemideae</taxon>
        <taxon>Anthemidinae</taxon>
        <taxon>Tanacetum</taxon>
    </lineage>
</organism>
<comment type="caution">
    <text evidence="1">The sequence shown here is derived from an EMBL/GenBank/DDBJ whole genome shotgun (WGS) entry which is preliminary data.</text>
</comment>
<accession>A0A699JEA6</accession>
<gene>
    <name evidence="1" type="ORF">Tci_600971</name>
</gene>
<proteinExistence type="predicted"/>
<name>A0A699JEA6_TANCI</name>
<evidence type="ECO:0000313" key="1">
    <source>
        <dbReference type="EMBL" id="GFA28999.1"/>
    </source>
</evidence>
<protein>
    <submittedName>
        <fullName evidence="1">Uncharacterized protein</fullName>
    </submittedName>
</protein>
<reference evidence="1" key="1">
    <citation type="journal article" date="2019" name="Sci. Rep.">
        <title>Draft genome of Tanacetum cinerariifolium, the natural source of mosquito coil.</title>
        <authorList>
            <person name="Yamashiro T."/>
            <person name="Shiraishi A."/>
            <person name="Satake H."/>
            <person name="Nakayama K."/>
        </authorList>
    </citation>
    <scope>NUCLEOTIDE SEQUENCE</scope>
</reference>